<feature type="coiled-coil region" evidence="1">
    <location>
        <begin position="1331"/>
        <end position="1365"/>
    </location>
</feature>
<name>A0A5M3MM30_CONPW</name>
<dbReference type="Proteomes" id="UP000053558">
    <property type="component" value="Unassembled WGS sequence"/>
</dbReference>
<feature type="compositionally biased region" description="Low complexity" evidence="2">
    <location>
        <begin position="1055"/>
        <end position="1079"/>
    </location>
</feature>
<feature type="region of interest" description="Disordered" evidence="2">
    <location>
        <begin position="545"/>
        <end position="576"/>
    </location>
</feature>
<evidence type="ECO:0000256" key="1">
    <source>
        <dbReference type="SAM" id="Coils"/>
    </source>
</evidence>
<feature type="region of interest" description="Disordered" evidence="2">
    <location>
        <begin position="219"/>
        <end position="255"/>
    </location>
</feature>
<evidence type="ECO:0000313" key="3">
    <source>
        <dbReference type="EMBL" id="EIW79735.1"/>
    </source>
</evidence>
<feature type="compositionally biased region" description="Polar residues" evidence="2">
    <location>
        <begin position="467"/>
        <end position="477"/>
    </location>
</feature>
<dbReference type="EMBL" id="JH711580">
    <property type="protein sequence ID" value="EIW79735.1"/>
    <property type="molecule type" value="Genomic_DNA"/>
</dbReference>
<feature type="region of interest" description="Disordered" evidence="2">
    <location>
        <begin position="1428"/>
        <end position="1498"/>
    </location>
</feature>
<reference evidence="4" key="1">
    <citation type="journal article" date="2012" name="Science">
        <title>The Paleozoic origin of enzymatic lignin decomposition reconstructed from 31 fungal genomes.</title>
        <authorList>
            <person name="Floudas D."/>
            <person name="Binder M."/>
            <person name="Riley R."/>
            <person name="Barry K."/>
            <person name="Blanchette R.A."/>
            <person name="Henrissat B."/>
            <person name="Martinez A.T."/>
            <person name="Otillar R."/>
            <person name="Spatafora J.W."/>
            <person name="Yadav J.S."/>
            <person name="Aerts A."/>
            <person name="Benoit I."/>
            <person name="Boyd A."/>
            <person name="Carlson A."/>
            <person name="Copeland A."/>
            <person name="Coutinho P.M."/>
            <person name="de Vries R.P."/>
            <person name="Ferreira P."/>
            <person name="Findley K."/>
            <person name="Foster B."/>
            <person name="Gaskell J."/>
            <person name="Glotzer D."/>
            <person name="Gorecki P."/>
            <person name="Heitman J."/>
            <person name="Hesse C."/>
            <person name="Hori C."/>
            <person name="Igarashi K."/>
            <person name="Jurgens J.A."/>
            <person name="Kallen N."/>
            <person name="Kersten P."/>
            <person name="Kohler A."/>
            <person name="Kuees U."/>
            <person name="Kumar T.K.A."/>
            <person name="Kuo A."/>
            <person name="LaButti K."/>
            <person name="Larrondo L.F."/>
            <person name="Lindquist E."/>
            <person name="Ling A."/>
            <person name="Lombard V."/>
            <person name="Lucas S."/>
            <person name="Lundell T."/>
            <person name="Martin R."/>
            <person name="McLaughlin D.J."/>
            <person name="Morgenstern I."/>
            <person name="Morin E."/>
            <person name="Murat C."/>
            <person name="Nagy L.G."/>
            <person name="Nolan M."/>
            <person name="Ohm R.A."/>
            <person name="Patyshakuliyeva A."/>
            <person name="Rokas A."/>
            <person name="Ruiz-Duenas F.J."/>
            <person name="Sabat G."/>
            <person name="Salamov A."/>
            <person name="Samejima M."/>
            <person name="Schmutz J."/>
            <person name="Slot J.C."/>
            <person name="St John F."/>
            <person name="Stenlid J."/>
            <person name="Sun H."/>
            <person name="Sun S."/>
            <person name="Syed K."/>
            <person name="Tsang A."/>
            <person name="Wiebenga A."/>
            <person name="Young D."/>
            <person name="Pisabarro A."/>
            <person name="Eastwood D.C."/>
            <person name="Martin F."/>
            <person name="Cullen D."/>
            <person name="Grigoriev I.V."/>
            <person name="Hibbett D.S."/>
        </authorList>
    </citation>
    <scope>NUCLEOTIDE SEQUENCE [LARGE SCALE GENOMIC DNA]</scope>
    <source>
        <strain evidence="4">RWD-64-598 SS2</strain>
    </source>
</reference>
<feature type="compositionally biased region" description="Polar residues" evidence="2">
    <location>
        <begin position="873"/>
        <end position="900"/>
    </location>
</feature>
<feature type="region of interest" description="Disordered" evidence="2">
    <location>
        <begin position="716"/>
        <end position="738"/>
    </location>
</feature>
<keyword evidence="4" id="KW-1185">Reference proteome</keyword>
<feature type="compositionally biased region" description="Low complexity" evidence="2">
    <location>
        <begin position="1436"/>
        <end position="1453"/>
    </location>
</feature>
<feature type="compositionally biased region" description="Polar residues" evidence="2">
    <location>
        <begin position="63"/>
        <end position="76"/>
    </location>
</feature>
<organism evidence="3 4">
    <name type="scientific">Coniophora puteana (strain RWD-64-598)</name>
    <name type="common">Brown rot fungus</name>
    <dbReference type="NCBI Taxonomy" id="741705"/>
    <lineage>
        <taxon>Eukaryota</taxon>
        <taxon>Fungi</taxon>
        <taxon>Dikarya</taxon>
        <taxon>Basidiomycota</taxon>
        <taxon>Agaricomycotina</taxon>
        <taxon>Agaricomycetes</taxon>
        <taxon>Agaricomycetidae</taxon>
        <taxon>Boletales</taxon>
        <taxon>Coniophorineae</taxon>
        <taxon>Coniophoraceae</taxon>
        <taxon>Coniophora</taxon>
    </lineage>
</organism>
<dbReference type="KEGG" id="cput:CONPUDRAFT_166449"/>
<feature type="compositionally biased region" description="Polar residues" evidence="2">
    <location>
        <begin position="180"/>
        <end position="191"/>
    </location>
</feature>
<gene>
    <name evidence="3" type="ORF">CONPUDRAFT_166449</name>
</gene>
<feature type="region of interest" description="Disordered" evidence="2">
    <location>
        <begin position="1"/>
        <end position="91"/>
    </location>
</feature>
<feature type="compositionally biased region" description="Basic residues" evidence="2">
    <location>
        <begin position="1104"/>
        <end position="1113"/>
    </location>
</feature>
<feature type="region of interest" description="Disordered" evidence="2">
    <location>
        <begin position="397"/>
        <end position="515"/>
    </location>
</feature>
<feature type="compositionally biased region" description="Basic and acidic residues" evidence="2">
    <location>
        <begin position="727"/>
        <end position="738"/>
    </location>
</feature>
<feature type="region of interest" description="Disordered" evidence="2">
    <location>
        <begin position="1138"/>
        <end position="1212"/>
    </location>
</feature>
<feature type="compositionally biased region" description="Basic and acidic residues" evidence="2">
    <location>
        <begin position="1138"/>
        <end position="1147"/>
    </location>
</feature>
<keyword evidence="1" id="KW-0175">Coiled coil</keyword>
<feature type="compositionally biased region" description="Low complexity" evidence="2">
    <location>
        <begin position="973"/>
        <end position="1003"/>
    </location>
</feature>
<feature type="compositionally biased region" description="Polar residues" evidence="2">
    <location>
        <begin position="716"/>
        <end position="726"/>
    </location>
</feature>
<feature type="compositionally biased region" description="Polar residues" evidence="2">
    <location>
        <begin position="803"/>
        <end position="815"/>
    </location>
</feature>
<protein>
    <submittedName>
        <fullName evidence="3">Uncharacterized protein</fullName>
    </submittedName>
</protein>
<dbReference type="OrthoDB" id="3271284at2759"/>
<evidence type="ECO:0000313" key="4">
    <source>
        <dbReference type="Proteomes" id="UP000053558"/>
    </source>
</evidence>
<dbReference type="OMA" id="AKWTFTS"/>
<feature type="region of interest" description="Disordered" evidence="2">
    <location>
        <begin position="281"/>
        <end position="306"/>
    </location>
</feature>
<feature type="compositionally biased region" description="Basic and acidic residues" evidence="2">
    <location>
        <begin position="47"/>
        <end position="60"/>
    </location>
</feature>
<proteinExistence type="predicted"/>
<comment type="caution">
    <text evidence="3">The sequence shown here is derived from an EMBL/GenBank/DDBJ whole genome shotgun (WGS) entry which is preliminary data.</text>
</comment>
<feature type="region of interest" description="Disordered" evidence="2">
    <location>
        <begin position="348"/>
        <end position="381"/>
    </location>
</feature>
<sequence>MLSSFVRNTVKGGKRNKAAKGGKTSAHQAHPQPSPSSIDSFASPDVFDIHEKAHDYHHDANPYSVQGSLGNSTVDSLHSRSFDNSPQVQLDLPENESDWTQELLQCGRGTPTLSSDWSQAIFRRQNGGSPSPKPDSAASGSERCVEKVASSESLRRGPRAPKVIEPEPIVDGTPDLPSAGMTSTDVSSVPAGSTWKKSIPAPIKIPERDRLVPALPVARSNSTIPEHPPREGVARRNTLPSRQPSPISSSDDASAVSGTTLARALIANAFTLSSGDTRSSRYKATMTRQDSATLPRGEQPTANSPYWRDRRISGGEIVLDYESQTGPIVPPVPPVPPGAGAIFLDQKRGASVADKRHSDSQVKAQRLVLTPPPPSNGHDLAFVSTRETSTYVETTNLAQIPELPSPVPTMANLEPPRTANDASSSSPSSFSPPSPLRQAQSAPADTPSAEETSSAPASASRVPLPSSDASEAPTSGAPSLELEFSTKKDEAHRRTHSDPMLSPSPTDHSLDDYQFVPPSASEMMMSASSASGASEMSSSSYAMSHRPWRSESTTRPRFVGSVGMSVPTNRGRIERMGSDPRLNLKVHPRNKKQVTLLPIGDRHSSLMHVPQTPITPGVASLNLNMPGLGQQLHPQSRSSMLLTQQVPTSAVPAGTLEMPLTASRSSTLDSSMFSIPVAPSASLAAPQSQWQRKPVPSRIHVGREDDDLSDYLTMSPESSLRYQSSAQHEHEHGHEHGHEYYPTFPETPQVFTPLYSSDEYYFAPHSHSHGPAVSMRRKGGRGATLSPVVDEGKELSGPGSGGASSENGLTRSITLNFEPGSPAAPLVGSSTRSSTSPRRRSTYEVKNENGSPDSSGGGFPRSPPGVHRRAMSAATSPTTSIRPSPLSHVTTYDGESSAKQQLAAEETTPPASAPSIITTHHDPDDDDDDYVAENSNGNFVLSSSHSNSELSPAAIPLPDSATPSPLPPPSIRSTGSVSPLPTPSLPYSASPSLHSALSSQSQPESFVPNLGVSSVESSPIEYMDLPPPPSEPASMHSPSPSHDHTQVVEVDSRRGSSVSRHSGASSSPSFTPSFIAPPAYHDVVNDRDRPPRLSLEAEEDGQGHHHHNQHHHPQFFTDSPPAHVDQHDRINEHEGVAPHEHAPDHLHPLSAHSNHSEHSNNSPRARIRSRPAMPAGPRKPSGPVQPLGPLTRDRTGSVSSLGPGRAGPGVAGGTSWRKLYASASAPPPKFQAPPLKYRTLTHEAAQWTLSSAQLQEIVSRAIKQTAEATSVRVLRLENLDVDIPEDVHRLELQRTDVKARYKMMMRKRWSLMGTLATHIEGGAETCDAVTAARALEELAEVASALDHLAEELHRVSEQLAQLKSLRDVHAASALAMALRKLNASFLKQVSEAQGLHERIGTLEAERDEAWKHAEDAAQDLDALEERVKAEDGGAGSSNNGGNRSSNNDNGDAGALPDVKPRVSNRRSLRISAVRKSSVRASKAGLRSKRTSVSSVGTRNSLVAPSSGIRSNFSIEDIPPVPPLPLPFGASGMGMGGGTNGGPATRASGMSSAQASASGARALMQAQRELYDMLGLSSPDFFPGQDSPGRPRSASGFVATSSRGASVHGTRPLSEISTGWAAHRPRSSVGLSRSAYSSVHEEERQALLATLGLLDRD</sequence>
<feature type="compositionally biased region" description="Basic and acidic residues" evidence="2">
    <location>
        <begin position="348"/>
        <end position="360"/>
    </location>
</feature>
<feature type="compositionally biased region" description="Low complexity" evidence="2">
    <location>
        <begin position="446"/>
        <end position="460"/>
    </location>
</feature>
<feature type="compositionally biased region" description="Low complexity" evidence="2">
    <location>
        <begin position="942"/>
        <end position="963"/>
    </location>
</feature>
<feature type="compositionally biased region" description="Low complexity" evidence="2">
    <location>
        <begin position="244"/>
        <end position="255"/>
    </location>
</feature>
<feature type="region of interest" description="Disordered" evidence="2">
    <location>
        <begin position="123"/>
        <end position="194"/>
    </location>
</feature>
<evidence type="ECO:0000256" key="2">
    <source>
        <dbReference type="SAM" id="MobiDB-lite"/>
    </source>
</evidence>
<feature type="region of interest" description="Disordered" evidence="2">
    <location>
        <begin position="766"/>
        <end position="1126"/>
    </location>
</feature>
<feature type="compositionally biased region" description="Low complexity" evidence="2">
    <location>
        <begin position="903"/>
        <end position="915"/>
    </location>
</feature>
<feature type="region of interest" description="Disordered" evidence="2">
    <location>
        <begin position="1582"/>
        <end position="1610"/>
    </location>
</feature>
<dbReference type="GeneID" id="19205549"/>
<accession>A0A5M3MM30</accession>
<feature type="compositionally biased region" description="Basic and acidic residues" evidence="2">
    <location>
        <begin position="1041"/>
        <end position="1054"/>
    </location>
</feature>
<dbReference type="RefSeq" id="XP_007770093.1">
    <property type="nucleotide sequence ID" value="XM_007771903.1"/>
</dbReference>